<comment type="similarity">
    <text evidence="1">Belongs to the IFI44 family.</text>
</comment>
<evidence type="ECO:0000313" key="4">
    <source>
        <dbReference type="Proteomes" id="UP000281406"/>
    </source>
</evidence>
<dbReference type="SMART" id="SM00584">
    <property type="entry name" value="TLDc"/>
    <property type="match status" value="1"/>
</dbReference>
<evidence type="ECO:0000313" key="3">
    <source>
        <dbReference type="EMBL" id="ROL55146.1"/>
    </source>
</evidence>
<dbReference type="PROSITE" id="PS51886">
    <property type="entry name" value="TLDC"/>
    <property type="match status" value="1"/>
</dbReference>
<dbReference type="Proteomes" id="UP000281406">
    <property type="component" value="Unassembled WGS sequence"/>
</dbReference>
<dbReference type="Gene3D" id="3.40.50.300">
    <property type="entry name" value="P-loop containing nucleotide triphosphate hydrolases"/>
    <property type="match status" value="1"/>
</dbReference>
<gene>
    <name evidence="3" type="ORF">DPX16_5431</name>
</gene>
<protein>
    <submittedName>
        <fullName evidence="3">Interferon-induced protein 44</fullName>
    </submittedName>
</protein>
<dbReference type="AlphaFoldDB" id="A0A3N0Z9M9"/>
<keyword evidence="4" id="KW-1185">Reference proteome</keyword>
<accession>A0A3N0Z9M9</accession>
<comment type="caution">
    <text evidence="3">The sequence shown here is derived from an EMBL/GenBank/DDBJ whole genome shotgun (WGS) entry which is preliminary data.</text>
</comment>
<dbReference type="Pfam" id="PF07534">
    <property type="entry name" value="TLD"/>
    <property type="match status" value="1"/>
</dbReference>
<dbReference type="GO" id="GO:0006955">
    <property type="term" value="P:immune response"/>
    <property type="evidence" value="ECO:0007669"/>
    <property type="project" value="TreeGrafter"/>
</dbReference>
<evidence type="ECO:0000259" key="2">
    <source>
        <dbReference type="PROSITE" id="PS51886"/>
    </source>
</evidence>
<proteinExistence type="inferred from homology"/>
<dbReference type="EMBL" id="RJVU01001704">
    <property type="protein sequence ID" value="ROL55146.1"/>
    <property type="molecule type" value="Genomic_DNA"/>
</dbReference>
<name>A0A3N0Z9M9_ANAGA</name>
<dbReference type="InterPro" id="IPR006571">
    <property type="entry name" value="TLDc_dom"/>
</dbReference>
<dbReference type="InterPro" id="IPR027417">
    <property type="entry name" value="P-loop_NTPase"/>
</dbReference>
<organism evidence="3 4">
    <name type="scientific">Anabarilius grahami</name>
    <name type="common">Kanglang fish</name>
    <name type="synonym">Barilius grahami</name>
    <dbReference type="NCBI Taxonomy" id="495550"/>
    <lineage>
        <taxon>Eukaryota</taxon>
        <taxon>Metazoa</taxon>
        <taxon>Chordata</taxon>
        <taxon>Craniata</taxon>
        <taxon>Vertebrata</taxon>
        <taxon>Euteleostomi</taxon>
        <taxon>Actinopterygii</taxon>
        <taxon>Neopterygii</taxon>
        <taxon>Teleostei</taxon>
        <taxon>Ostariophysi</taxon>
        <taxon>Cypriniformes</taxon>
        <taxon>Xenocyprididae</taxon>
        <taxon>Xenocypridinae</taxon>
        <taxon>Xenocypridinae incertae sedis</taxon>
        <taxon>Anabarilius</taxon>
    </lineage>
</organism>
<feature type="domain" description="TLDc" evidence="2">
    <location>
        <begin position="1"/>
        <end position="160"/>
    </location>
</feature>
<dbReference type="CDD" id="cd00882">
    <property type="entry name" value="Ras_like_GTPase"/>
    <property type="match status" value="1"/>
</dbReference>
<dbReference type="OrthoDB" id="25620at2759"/>
<evidence type="ECO:0000256" key="1">
    <source>
        <dbReference type="ARBA" id="ARBA00009243"/>
    </source>
</evidence>
<reference evidence="3 4" key="1">
    <citation type="submission" date="2018-10" db="EMBL/GenBank/DDBJ databases">
        <title>Genome assembly for a Yunnan-Guizhou Plateau 3E fish, Anabarilius grahami (Regan), and its evolutionary and genetic applications.</title>
        <authorList>
            <person name="Jiang W."/>
        </authorList>
    </citation>
    <scope>NUCLEOTIDE SEQUENCE [LARGE SCALE GENOMIC DNA]</scope>
    <source>
        <strain evidence="3">AG-KIZ</strain>
        <tissue evidence="3">Muscle</tissue>
    </source>
</reference>
<sequence length="446" mass="49641">MSTITSSLTKWQKKKLCSLFNNANFSLLFKASVHGYNSTTFHQKCNYQGPTVIVAYNKSGYVFGAFTSKDYGQTGGYVVDDKAFLFSFNDKEVKEDPLRVLCENPQNALLDSGPNFSSLVFLYNNTATVYSNPASAYKFDPQRMHGNDLQLTECEVYRAEDCGGLLEKPWRNVQWNSERRKALLSIISGWKPSVSSVKQAQILLVGPVGAGKSSFFNSINSVFKGYVSIQANTGTAGTSLTTQFRTYCIKPGSGVGHVPFTMCDSMGLEEGLNSGLDVEDFASILKGHIQDRYQFNPSMPIQPDSPHFRKSPGFKDKIHCVVYVIDTCKVKLLSDKMIDKLAVFRRKTNQLGVPQLVLLTKVDEACPLVAEDLKNVYQSHYINKMVQEVSAQLGVSLSAVIPVKNYCQELEIDPQTDILLLNAVVQILRAAEGYFDDLYCPEEKSE</sequence>
<dbReference type="PANTHER" id="PTHR14241:SF19">
    <property type="entry name" value="INTERFERON-INDUCED PROTEIN 44-LIKE ISOFORM X1-RELATED"/>
    <property type="match status" value="1"/>
</dbReference>
<dbReference type="SUPFAM" id="SSF52540">
    <property type="entry name" value="P-loop containing nucleoside triphosphate hydrolases"/>
    <property type="match status" value="1"/>
</dbReference>
<dbReference type="PANTHER" id="PTHR14241">
    <property type="entry name" value="INTERFERON-INDUCED PROTEIN 44"/>
    <property type="match status" value="1"/>
</dbReference>